<gene>
    <name evidence="1" type="ORF">NRIC_35620</name>
</gene>
<dbReference type="AlphaFoldDB" id="A0A4P5PGX0"/>
<evidence type="ECO:0000313" key="1">
    <source>
        <dbReference type="EMBL" id="GCF95671.1"/>
    </source>
</evidence>
<keyword evidence="2" id="KW-1185">Reference proteome</keyword>
<dbReference type="EMBL" id="BJCC01000036">
    <property type="protein sequence ID" value="GCF95671.1"/>
    <property type="molecule type" value="Genomic_DNA"/>
</dbReference>
<comment type="caution">
    <text evidence="1">The sequence shown here is derived from an EMBL/GenBank/DDBJ whole genome shotgun (WGS) entry which is preliminary data.</text>
</comment>
<reference evidence="2" key="1">
    <citation type="submission" date="2019-02" db="EMBL/GenBank/DDBJ databases">
        <title>Draft genome sequence of Enterococcus sp. Gos25-1.</title>
        <authorList>
            <person name="Tanaka N."/>
            <person name="Shiwa Y."/>
            <person name="Fujita N."/>
        </authorList>
    </citation>
    <scope>NUCLEOTIDE SEQUENCE [LARGE SCALE GENOMIC DNA]</scope>
    <source>
        <strain evidence="2">Gos25-1</strain>
    </source>
</reference>
<protein>
    <submittedName>
        <fullName evidence="1">Uncharacterized protein</fullName>
    </submittedName>
</protein>
<evidence type="ECO:0000313" key="2">
    <source>
        <dbReference type="Proteomes" id="UP000290567"/>
    </source>
</evidence>
<sequence length="45" mass="5235">MNNNEERFVLATKKVVGWGSVVIDRETGVNYLWFPKNRNQPIVQS</sequence>
<dbReference type="Proteomes" id="UP000290567">
    <property type="component" value="Unassembled WGS sequence"/>
</dbReference>
<organism evidence="1 2">
    <name type="scientific">Enterococcus florum</name>
    <dbReference type="NCBI Taxonomy" id="2480627"/>
    <lineage>
        <taxon>Bacteria</taxon>
        <taxon>Bacillati</taxon>
        <taxon>Bacillota</taxon>
        <taxon>Bacilli</taxon>
        <taxon>Lactobacillales</taxon>
        <taxon>Enterococcaceae</taxon>
        <taxon>Enterococcus</taxon>
    </lineage>
</organism>
<name>A0A4P5PGX0_9ENTE</name>
<proteinExistence type="predicted"/>
<dbReference type="RefSeq" id="WP_175580149.1">
    <property type="nucleotide sequence ID" value="NZ_BJCC01000036.1"/>
</dbReference>
<accession>A0A4P5PGX0</accession>